<dbReference type="RefSeq" id="WP_120519221.1">
    <property type="nucleotide sequence ID" value="NZ_QXZY01000016.1"/>
</dbReference>
<dbReference type="PANTHER" id="PTHR40590">
    <property type="entry name" value="CYTOPLASMIC PROTEIN-RELATED"/>
    <property type="match status" value="1"/>
</dbReference>
<evidence type="ECO:0000256" key="1">
    <source>
        <dbReference type="SAM" id="SignalP"/>
    </source>
</evidence>
<comment type="caution">
    <text evidence="2">The sequence shown here is derived from an EMBL/GenBank/DDBJ whole genome shotgun (WGS) entry which is preliminary data.</text>
</comment>
<dbReference type="Pfam" id="PF01963">
    <property type="entry name" value="TraB_PrgY_gumN"/>
    <property type="match status" value="1"/>
</dbReference>
<proteinExistence type="predicted"/>
<dbReference type="InterPro" id="IPR002816">
    <property type="entry name" value="TraB/PrgY/GumN_fam"/>
</dbReference>
<feature type="chain" id="PRO_5018251067" evidence="1">
    <location>
        <begin position="21"/>
        <end position="285"/>
    </location>
</feature>
<feature type="signal peptide" evidence="1">
    <location>
        <begin position="1"/>
        <end position="20"/>
    </location>
</feature>
<organism evidence="2 3">
    <name type="scientific">Chitinophaga barathri</name>
    <dbReference type="NCBI Taxonomy" id="1647451"/>
    <lineage>
        <taxon>Bacteria</taxon>
        <taxon>Pseudomonadati</taxon>
        <taxon>Bacteroidota</taxon>
        <taxon>Chitinophagia</taxon>
        <taxon>Chitinophagales</taxon>
        <taxon>Chitinophagaceae</taxon>
        <taxon>Chitinophaga</taxon>
    </lineage>
</organism>
<keyword evidence="1" id="KW-0732">Signal</keyword>
<sequence>MIKRTFATLLILCLLLPAFAQQSLLYKISGKGLKQPSYVYGTIHLICPDDFFLSAPLQKAFDQSKSVYLEIDMDDPAMMATMLGRLQEKDEQYSLEKAFTPQDYRKLTKYMKDSMGMDVNAFKKMKPLVILSMILPKMLNCPTAMAYETKFVSMAKEQQKEILGLEALDDQIDVFDAFPDTLEARMIMDYINDLPKQKAIYSKLVAAYKKQDITRLHNLLGESPEFAGYEDKLVYDRNRNWIPVMEKAMQQETVLFGCGAMHLGGDQGVVELLRKKGYKVEPVTK</sequence>
<dbReference type="OrthoDB" id="9798714at2"/>
<name>A0A3N4M5Q6_9BACT</name>
<evidence type="ECO:0000313" key="2">
    <source>
        <dbReference type="EMBL" id="RPD38345.1"/>
    </source>
</evidence>
<dbReference type="InterPro" id="IPR047111">
    <property type="entry name" value="YbaP-like"/>
</dbReference>
<dbReference type="Proteomes" id="UP000279089">
    <property type="component" value="Unassembled WGS sequence"/>
</dbReference>
<dbReference type="EMBL" id="RMBX01000016">
    <property type="protein sequence ID" value="RPD38345.1"/>
    <property type="molecule type" value="Genomic_DNA"/>
</dbReference>
<reference evidence="3" key="1">
    <citation type="submission" date="2018-11" db="EMBL/GenBank/DDBJ databases">
        <title>Chitinophaga lutea sp.nov., isolate from arsenic contaminated soil.</title>
        <authorList>
            <person name="Zong Y."/>
        </authorList>
    </citation>
    <scope>NUCLEOTIDE SEQUENCE [LARGE SCALE GENOMIC DNA]</scope>
    <source>
        <strain evidence="3">YLT18</strain>
    </source>
</reference>
<dbReference type="AlphaFoldDB" id="A0A3N4M5Q6"/>
<dbReference type="PANTHER" id="PTHR40590:SF1">
    <property type="entry name" value="CYTOPLASMIC PROTEIN"/>
    <property type="match status" value="1"/>
</dbReference>
<keyword evidence="3" id="KW-1185">Reference proteome</keyword>
<evidence type="ECO:0000313" key="3">
    <source>
        <dbReference type="Proteomes" id="UP000279089"/>
    </source>
</evidence>
<dbReference type="CDD" id="cd14789">
    <property type="entry name" value="Tiki"/>
    <property type="match status" value="1"/>
</dbReference>
<accession>A0A3N4M5Q6</accession>
<protein>
    <submittedName>
        <fullName evidence="2">TraB/GumN family protein</fullName>
    </submittedName>
</protein>
<gene>
    <name evidence="2" type="ORF">EG028_26015</name>
</gene>